<dbReference type="InterPro" id="IPR013471">
    <property type="entry name" value="RNase_Z/BN"/>
</dbReference>
<dbReference type="InterPro" id="IPR036866">
    <property type="entry name" value="RibonucZ/Hydroxyglut_hydro"/>
</dbReference>
<dbReference type="NCBIfam" id="TIGR02651">
    <property type="entry name" value="RNase_Z"/>
    <property type="match status" value="1"/>
</dbReference>
<dbReference type="GO" id="GO:0042781">
    <property type="term" value="F:3'-tRNA processing endoribonuclease activity"/>
    <property type="evidence" value="ECO:0007669"/>
    <property type="project" value="UniProtKB-EC"/>
</dbReference>
<evidence type="ECO:0000256" key="4">
    <source>
        <dbReference type="ARBA" id="ARBA00022723"/>
    </source>
</evidence>
<feature type="binding site" evidence="8">
    <location>
        <position position="214"/>
    </location>
    <ligand>
        <name>Zn(2+)</name>
        <dbReference type="ChEBI" id="CHEBI:29105"/>
        <label>2</label>
        <note>catalytic</note>
    </ligand>
</feature>
<evidence type="ECO:0000256" key="1">
    <source>
        <dbReference type="ARBA" id="ARBA00011738"/>
    </source>
</evidence>
<evidence type="ECO:0000256" key="5">
    <source>
        <dbReference type="ARBA" id="ARBA00022759"/>
    </source>
</evidence>
<comment type="function">
    <text evidence="8">Zinc phosphodiesterase, which displays some tRNA 3'-processing endonuclease activity. Probably involved in tRNA maturation, by removing a 3'-trailer from precursor tRNA.</text>
</comment>
<dbReference type="EC" id="3.1.26.11" evidence="8"/>
<dbReference type="CDD" id="cd07717">
    <property type="entry name" value="RNaseZ_ZiPD-like_MBL-fold"/>
    <property type="match status" value="1"/>
</dbReference>
<keyword evidence="7 8" id="KW-0862">Zinc</keyword>
<protein>
    <recommendedName>
        <fullName evidence="8">Ribonuclease Z</fullName>
        <shortName evidence="8">RNase Z</shortName>
        <ecNumber evidence="8">3.1.26.11</ecNumber>
    </recommendedName>
    <alternativeName>
        <fullName evidence="8">tRNA 3 endonuclease</fullName>
    </alternativeName>
    <alternativeName>
        <fullName evidence="8">tRNase Z</fullName>
    </alternativeName>
</protein>
<proteinExistence type="inferred from homology"/>
<dbReference type="Proteomes" id="UP000531840">
    <property type="component" value="Unassembled WGS sequence"/>
</dbReference>
<evidence type="ECO:0000256" key="3">
    <source>
        <dbReference type="ARBA" id="ARBA00022722"/>
    </source>
</evidence>
<keyword evidence="2 8" id="KW-0819">tRNA processing</keyword>
<dbReference type="Gene3D" id="3.60.15.10">
    <property type="entry name" value="Ribonuclease Z/Hydroxyacylglutathione hydrolase-like"/>
    <property type="match status" value="1"/>
</dbReference>
<evidence type="ECO:0000256" key="7">
    <source>
        <dbReference type="ARBA" id="ARBA00022833"/>
    </source>
</evidence>
<feature type="binding site" evidence="8">
    <location>
        <position position="63"/>
    </location>
    <ligand>
        <name>Zn(2+)</name>
        <dbReference type="ChEBI" id="CHEBI:29105"/>
        <label>1</label>
        <note>catalytic</note>
    </ligand>
</feature>
<dbReference type="HAMAP" id="MF_01818">
    <property type="entry name" value="RNase_Z_BN"/>
    <property type="match status" value="1"/>
</dbReference>
<comment type="similarity">
    <text evidence="8">Belongs to the RNase Z family.</text>
</comment>
<feature type="binding site" evidence="8">
    <location>
        <position position="214"/>
    </location>
    <ligand>
        <name>Zn(2+)</name>
        <dbReference type="ChEBI" id="CHEBI:29105"/>
        <label>1</label>
        <note>catalytic</note>
    </ligand>
</feature>
<evidence type="ECO:0000256" key="8">
    <source>
        <dbReference type="HAMAP-Rule" id="MF_01818"/>
    </source>
</evidence>
<reference evidence="9 10" key="1">
    <citation type="submission" date="2020-07" db="EMBL/GenBank/DDBJ databases">
        <title>MOT database genomes.</title>
        <authorList>
            <person name="Joseph S."/>
            <person name="Aduse-Opoku J."/>
            <person name="Hashim A."/>
            <person name="Wade W."/>
            <person name="Curtis M."/>
        </authorList>
    </citation>
    <scope>NUCLEOTIDE SEQUENCE [LARGE SCALE GENOMIC DNA]</scope>
    <source>
        <strain evidence="9 10">CIP 106318</strain>
    </source>
</reference>
<dbReference type="PANTHER" id="PTHR46018">
    <property type="entry name" value="ZINC PHOSPHODIESTERASE ELAC PROTEIN 1"/>
    <property type="match status" value="1"/>
</dbReference>
<accession>A0ABX2SXP7</accession>
<dbReference type="Pfam" id="PF23023">
    <property type="entry name" value="Anti-Pycsar_Apyc1"/>
    <property type="match status" value="1"/>
</dbReference>
<evidence type="ECO:0000256" key="6">
    <source>
        <dbReference type="ARBA" id="ARBA00022801"/>
    </source>
</evidence>
<feature type="binding site" evidence="8">
    <location>
        <position position="273"/>
    </location>
    <ligand>
        <name>Zn(2+)</name>
        <dbReference type="ChEBI" id="CHEBI:29105"/>
        <label>2</label>
        <note>catalytic</note>
    </ligand>
</feature>
<feature type="binding site" evidence="8">
    <location>
        <position position="68"/>
    </location>
    <ligand>
        <name>Zn(2+)</name>
        <dbReference type="ChEBI" id="CHEBI:29105"/>
        <label>2</label>
        <note>catalytic</note>
    </ligand>
</feature>
<keyword evidence="4 8" id="KW-0479">Metal-binding</keyword>
<gene>
    <name evidence="8 9" type="primary">rnz</name>
    <name evidence="9" type="ORF">HZY85_01915</name>
</gene>
<feature type="binding site" evidence="8">
    <location>
        <position position="67"/>
    </location>
    <ligand>
        <name>Zn(2+)</name>
        <dbReference type="ChEBI" id="CHEBI:29105"/>
        <label>2</label>
        <note>catalytic</note>
    </ligand>
</feature>
<comment type="cofactor">
    <cofactor evidence="8">
        <name>Zn(2+)</name>
        <dbReference type="ChEBI" id="CHEBI:29105"/>
    </cofactor>
    <text evidence="8">Binds 2 Zn(2+) ions.</text>
</comment>
<dbReference type="EMBL" id="JACBYF010000002">
    <property type="protein sequence ID" value="NYS46950.1"/>
    <property type="molecule type" value="Genomic_DNA"/>
</dbReference>
<keyword evidence="6 8" id="KW-0378">Hydrolase</keyword>
<keyword evidence="10" id="KW-1185">Reference proteome</keyword>
<dbReference type="PANTHER" id="PTHR46018:SF2">
    <property type="entry name" value="ZINC PHOSPHODIESTERASE ELAC PROTEIN 1"/>
    <property type="match status" value="1"/>
</dbReference>
<comment type="subunit">
    <text evidence="1 8">Homodimer.</text>
</comment>
<comment type="catalytic activity">
    <reaction evidence="8">
        <text>Endonucleolytic cleavage of RNA, removing extra 3' nucleotides from tRNA precursor, generating 3' termini of tRNAs. A 3'-hydroxy group is left at the tRNA terminus and a 5'-phosphoryl group is left at the trailer molecule.</text>
        <dbReference type="EC" id="3.1.26.11"/>
    </reaction>
</comment>
<comment type="caution">
    <text evidence="9">The sequence shown here is derived from an EMBL/GenBank/DDBJ whole genome shotgun (WGS) entry which is preliminary data.</text>
</comment>
<keyword evidence="3 8" id="KW-0540">Nuclease</keyword>
<keyword evidence="5 8" id="KW-0255">Endonuclease</keyword>
<feature type="binding site" evidence="8">
    <location>
        <position position="144"/>
    </location>
    <ligand>
        <name>Zn(2+)</name>
        <dbReference type="ChEBI" id="CHEBI:29105"/>
        <label>1</label>
        <note>catalytic</note>
    </ligand>
</feature>
<dbReference type="SUPFAM" id="SSF56281">
    <property type="entry name" value="Metallo-hydrolase/oxidoreductase"/>
    <property type="match status" value="1"/>
</dbReference>
<sequence>MKVTFLGTGAGLPSKYRNTQSFILNFTDELKEYWMFDCGESSQHKIMHTSIKPSKINKIFISHMHGDHILGLIGFLTSRSFLLNKSENPLVIYGPKGIKEYVEFNLKYTHSFLTYEIEFKEYDYNNLTIIDNNKVKVDVYKLEHTIESYGFKIAFKDQKGALNVEKLIKLGINPGPIYKEIKSSDYFYHNGEKYLTQYFLSEDKKGKVLFILPDTVYFEELNKIIKDVDILISECTYLREEEKNMAIKHKHLNILDIKNFYNCKKFDKIYLTHISSRYDKKDLSNIESDINNENIIIVNDLDEYLL</sequence>
<feature type="active site" description="Proton acceptor" evidence="8">
    <location>
        <position position="67"/>
    </location>
</feature>
<name>A0ABX2SXP7_9BACL</name>
<feature type="binding site" evidence="8">
    <location>
        <position position="65"/>
    </location>
    <ligand>
        <name>Zn(2+)</name>
        <dbReference type="ChEBI" id="CHEBI:29105"/>
        <label>1</label>
        <note>catalytic</note>
    </ligand>
</feature>
<dbReference type="RefSeq" id="WP_179940284.1">
    <property type="nucleotide sequence ID" value="NZ_JACBYF010000002.1"/>
</dbReference>
<evidence type="ECO:0000313" key="9">
    <source>
        <dbReference type="EMBL" id="NYS46950.1"/>
    </source>
</evidence>
<organism evidence="9 10">
    <name type="scientific">Gemelliphila palaticanis</name>
    <dbReference type="NCBI Taxonomy" id="81950"/>
    <lineage>
        <taxon>Bacteria</taxon>
        <taxon>Bacillati</taxon>
        <taxon>Bacillota</taxon>
        <taxon>Bacilli</taxon>
        <taxon>Bacillales</taxon>
        <taxon>Gemellaceae</taxon>
        <taxon>Gemelliphila</taxon>
    </lineage>
</organism>
<evidence type="ECO:0000256" key="2">
    <source>
        <dbReference type="ARBA" id="ARBA00022694"/>
    </source>
</evidence>
<evidence type="ECO:0000313" key="10">
    <source>
        <dbReference type="Proteomes" id="UP000531840"/>
    </source>
</evidence>